<proteinExistence type="inferred from homology"/>
<keyword evidence="11" id="KW-1003">Cell membrane</keyword>
<protein>
    <recommendedName>
        <fullName evidence="11 12">ATP synthase subunit a</fullName>
    </recommendedName>
    <alternativeName>
        <fullName evidence="11">ATP synthase F0 sector subunit a</fullName>
    </alternativeName>
    <alternativeName>
        <fullName evidence="11">F-ATPase subunit 6</fullName>
    </alternativeName>
</protein>
<accession>A0A1I6I8U6</accession>
<comment type="subcellular location">
    <subcellularLocation>
        <location evidence="11 12">Cell membrane</location>
        <topology evidence="11 12">Multi-pass membrane protein</topology>
    </subcellularLocation>
    <subcellularLocation>
        <location evidence="1">Membrane</location>
        <topology evidence="1">Multi-pass membrane protein</topology>
    </subcellularLocation>
</comment>
<dbReference type="STRING" id="37658.SAMN05661086_00527"/>
<organism evidence="13 14">
    <name type="scientific">Anaeromicropila populeti</name>
    <dbReference type="NCBI Taxonomy" id="37658"/>
    <lineage>
        <taxon>Bacteria</taxon>
        <taxon>Bacillati</taxon>
        <taxon>Bacillota</taxon>
        <taxon>Clostridia</taxon>
        <taxon>Lachnospirales</taxon>
        <taxon>Lachnospiraceae</taxon>
        <taxon>Anaeromicropila</taxon>
    </lineage>
</organism>
<dbReference type="InterPro" id="IPR000568">
    <property type="entry name" value="ATP_synth_F0_asu"/>
</dbReference>
<evidence type="ECO:0000256" key="10">
    <source>
        <dbReference type="ARBA" id="ARBA00023310"/>
    </source>
</evidence>
<dbReference type="PANTHER" id="PTHR42823:SF3">
    <property type="entry name" value="ATP SYNTHASE SUBUNIT A, CHLOROPLASTIC"/>
    <property type="match status" value="1"/>
</dbReference>
<keyword evidence="14" id="KW-1185">Reference proteome</keyword>
<feature type="transmembrane region" description="Helical" evidence="11">
    <location>
        <begin position="222"/>
        <end position="246"/>
    </location>
</feature>
<dbReference type="InterPro" id="IPR023011">
    <property type="entry name" value="ATP_synth_F0_asu_AS"/>
</dbReference>
<evidence type="ECO:0000256" key="2">
    <source>
        <dbReference type="ARBA" id="ARBA00006810"/>
    </source>
</evidence>
<dbReference type="Proteomes" id="UP000199659">
    <property type="component" value="Unassembled WGS sequence"/>
</dbReference>
<dbReference type="GO" id="GO:0045259">
    <property type="term" value="C:proton-transporting ATP synthase complex"/>
    <property type="evidence" value="ECO:0007669"/>
    <property type="project" value="UniProtKB-KW"/>
</dbReference>
<dbReference type="SUPFAM" id="SSF81336">
    <property type="entry name" value="F1F0 ATP synthase subunit A"/>
    <property type="match status" value="1"/>
</dbReference>
<evidence type="ECO:0000256" key="11">
    <source>
        <dbReference type="HAMAP-Rule" id="MF_01393"/>
    </source>
</evidence>
<evidence type="ECO:0000256" key="9">
    <source>
        <dbReference type="ARBA" id="ARBA00023136"/>
    </source>
</evidence>
<dbReference type="InterPro" id="IPR035908">
    <property type="entry name" value="F0_ATP_A_sf"/>
</dbReference>
<evidence type="ECO:0000256" key="1">
    <source>
        <dbReference type="ARBA" id="ARBA00004141"/>
    </source>
</evidence>
<comment type="function">
    <text evidence="11 12">Key component of the proton channel; it plays a direct role in the translocation of protons across the membrane.</text>
</comment>
<gene>
    <name evidence="11" type="primary">atpB</name>
    <name evidence="13" type="ORF">SAMN05661086_00527</name>
</gene>
<keyword evidence="9 11" id="KW-0472">Membrane</keyword>
<keyword evidence="5 11" id="KW-0812">Transmembrane</keyword>
<evidence type="ECO:0000256" key="8">
    <source>
        <dbReference type="ARBA" id="ARBA00023065"/>
    </source>
</evidence>
<dbReference type="PANTHER" id="PTHR42823">
    <property type="entry name" value="ATP SYNTHASE SUBUNIT A, CHLOROPLASTIC"/>
    <property type="match status" value="1"/>
</dbReference>
<feature type="transmembrane region" description="Helical" evidence="11">
    <location>
        <begin position="46"/>
        <end position="66"/>
    </location>
</feature>
<evidence type="ECO:0000256" key="12">
    <source>
        <dbReference type="RuleBase" id="RU000483"/>
    </source>
</evidence>
<evidence type="ECO:0000313" key="14">
    <source>
        <dbReference type="Proteomes" id="UP000199659"/>
    </source>
</evidence>
<evidence type="ECO:0000256" key="3">
    <source>
        <dbReference type="ARBA" id="ARBA00022448"/>
    </source>
</evidence>
<keyword evidence="3 11" id="KW-0813">Transport</keyword>
<reference evidence="13 14" key="1">
    <citation type="submission" date="2016-10" db="EMBL/GenBank/DDBJ databases">
        <authorList>
            <person name="de Groot N.N."/>
        </authorList>
    </citation>
    <scope>NUCLEOTIDE SEQUENCE [LARGE SCALE GENOMIC DNA]</scope>
    <source>
        <strain evidence="13 14">743A</strain>
    </source>
</reference>
<sequence>MNSGMAFAPIVLAANSGTKAASKELSIGIDGYFQYELFGQKLYFTNTHISILIVMLILVIFAVVANQVIKRADPNKAPGAFLNFVELLVESVDKLTISTMGEKHGPKFCNYIGTLFAFIFLANTSGLLGLRPPTADYGVTLSLALITFVMIHYNGFKYQKIGHITGLFKPLVLSPINIIGELATPISLSLRLFGNVMSGTLMMTLLYGLLYKPITLFWPGFLHVYFDVFSGAIQSYVFCMLTMVFVSGNFEEE</sequence>
<dbReference type="EMBL" id="FOYZ01000002">
    <property type="protein sequence ID" value="SFR62820.1"/>
    <property type="molecule type" value="Genomic_DNA"/>
</dbReference>
<keyword evidence="8 11" id="KW-0406">Ion transport</keyword>
<dbReference type="AlphaFoldDB" id="A0A1I6I8U6"/>
<evidence type="ECO:0000256" key="6">
    <source>
        <dbReference type="ARBA" id="ARBA00022781"/>
    </source>
</evidence>
<dbReference type="GO" id="GO:0046933">
    <property type="term" value="F:proton-transporting ATP synthase activity, rotational mechanism"/>
    <property type="evidence" value="ECO:0007669"/>
    <property type="project" value="UniProtKB-UniRule"/>
</dbReference>
<dbReference type="PROSITE" id="PS00449">
    <property type="entry name" value="ATPASE_A"/>
    <property type="match status" value="1"/>
</dbReference>
<dbReference type="PRINTS" id="PR00123">
    <property type="entry name" value="ATPASEA"/>
</dbReference>
<keyword evidence="4 11" id="KW-0138">CF(0)</keyword>
<dbReference type="GO" id="GO:0042777">
    <property type="term" value="P:proton motive force-driven plasma membrane ATP synthesis"/>
    <property type="evidence" value="ECO:0007669"/>
    <property type="project" value="TreeGrafter"/>
</dbReference>
<dbReference type="NCBIfam" id="TIGR01131">
    <property type="entry name" value="ATP_synt_6_or_A"/>
    <property type="match status" value="1"/>
</dbReference>
<dbReference type="GO" id="GO:0005886">
    <property type="term" value="C:plasma membrane"/>
    <property type="evidence" value="ECO:0007669"/>
    <property type="project" value="UniProtKB-SubCell"/>
</dbReference>
<evidence type="ECO:0000256" key="5">
    <source>
        <dbReference type="ARBA" id="ARBA00022692"/>
    </source>
</evidence>
<keyword evidence="6 11" id="KW-0375">Hydrogen ion transport</keyword>
<dbReference type="Gene3D" id="1.20.120.220">
    <property type="entry name" value="ATP synthase, F0 complex, subunit A"/>
    <property type="match status" value="1"/>
</dbReference>
<feature type="transmembrane region" description="Helical" evidence="11">
    <location>
        <begin position="108"/>
        <end position="131"/>
    </location>
</feature>
<dbReference type="HAMAP" id="MF_01393">
    <property type="entry name" value="ATP_synth_a_bact"/>
    <property type="match status" value="1"/>
</dbReference>
<comment type="similarity">
    <text evidence="2 11 12">Belongs to the ATPase A chain family.</text>
</comment>
<evidence type="ECO:0000256" key="4">
    <source>
        <dbReference type="ARBA" id="ARBA00022547"/>
    </source>
</evidence>
<keyword evidence="7 11" id="KW-1133">Transmembrane helix</keyword>
<keyword evidence="10 11" id="KW-0066">ATP synthesis</keyword>
<feature type="transmembrane region" description="Helical" evidence="11">
    <location>
        <begin position="137"/>
        <end position="155"/>
    </location>
</feature>
<feature type="transmembrane region" description="Helical" evidence="11">
    <location>
        <begin position="192"/>
        <end position="210"/>
    </location>
</feature>
<name>A0A1I6I8U6_9FIRM</name>
<evidence type="ECO:0000313" key="13">
    <source>
        <dbReference type="EMBL" id="SFR62820.1"/>
    </source>
</evidence>
<evidence type="ECO:0000256" key="7">
    <source>
        <dbReference type="ARBA" id="ARBA00022989"/>
    </source>
</evidence>
<dbReference type="CDD" id="cd00310">
    <property type="entry name" value="ATP-synt_Fo_a_6"/>
    <property type="match status" value="1"/>
</dbReference>
<dbReference type="Pfam" id="PF00119">
    <property type="entry name" value="ATP-synt_A"/>
    <property type="match status" value="1"/>
</dbReference>
<dbReference type="InterPro" id="IPR045082">
    <property type="entry name" value="ATP_syn_F0_a_bact/chloroplast"/>
</dbReference>